<name>A0ACC1HGB5_9FUNG</name>
<keyword evidence="2" id="KW-1185">Reference proteome</keyword>
<gene>
    <name evidence="1" type="ORF">EV182_002774</name>
</gene>
<feature type="non-terminal residue" evidence="1">
    <location>
        <position position="1043"/>
    </location>
</feature>
<dbReference type="Proteomes" id="UP001145114">
    <property type="component" value="Unassembled WGS sequence"/>
</dbReference>
<evidence type="ECO:0000313" key="1">
    <source>
        <dbReference type="EMBL" id="KAJ1674686.1"/>
    </source>
</evidence>
<sequence length="1043" mass="113304">MLAVGADGDSSPFIIALKGCGLVVSSDQHPTCLHPPRLSQDTALFRYELSQKLDADPSLLTHVPDFISTIFSDHQTIAVALRPVQFATARPDNSDNNNNNNGGGERDITDAYTISDSLIRLLLTVDAIQVQMINAVLETLTELVGNCEDDCGTTSPENSSSLSLRLIRQLRWLDYLVDPQQLSEKLIEILSIVPPEIQREIISAIPDIISDDLQQSEVVAPVLIDLMRDVPELLMPVLDALSSIACPPHLLKQSKDSVVKYLRSASPKELPVILKFLFQSINLDSAAPVILRIRKYLDLRTVSYLSAAPSRAGASVDSRDSSGSEKIPEVLIFDAIAFALKSHKYLRDTWIKIIEGDSSPGAHITLDLFVLLMLHSITVCRKKVEAIFKAKVSPSSNAPGPYPLQILDTAIRQHPAASSCHHLSIFGLATHLFQSCPANSQATDSAHAMLVASFAVMSDYQRQELVGLLVTHISSGMPHEVLSSVHTLHDLAKRQPRVLRRFVVFIKSLLDYVDELPLPVIRCLFDTLGLLSCAGSGDETRAHSDGLFNELHIFVRKQLTSTSAKYNTIGVIGAVSLLKQLGGQQGQQPPPSAQSMDGSTAVAGTSNYSTSQAVAGVNARALRDAVKLLEMIIDAGRHQSWSFLAMAYDELARLVEFDRLHPQLEVWLKDNIASSFAELYLDDFDGLTQRYERSPWQVEVAFNLDGKDSEVVLDLFAQVTDPDGNVNAKAVQVLGASANSINGNNFSSSGGGGGDIHATALNADPSLLALEGNQSRSLHGSPVACLFPLFRLMQVCERVTSAGGNSLEEIDAILGCGVVLLPRKYPYQQPNLLFTSGGDGGGGNDLEAEDDISDAEMDVAAPAEFEWKCSQIIPGALAVTRQWPENMRLLTCCSLFLTINWFIELVNAFTHHPKDSAIISRLLWRVNQLSLLYIWLDELSDTVPNFDPTAMGLTAGVYAHEDLSPAITAGPALKSPVAKLSTGLTVGKREGGVHSSTIGANYSGFGEAKGKARQQNRPSSVTFDIDEFPLSQMDMLRDDDSDS</sequence>
<dbReference type="EMBL" id="JAMZIH010005762">
    <property type="protein sequence ID" value="KAJ1674686.1"/>
    <property type="molecule type" value="Genomic_DNA"/>
</dbReference>
<evidence type="ECO:0000313" key="2">
    <source>
        <dbReference type="Proteomes" id="UP001145114"/>
    </source>
</evidence>
<organism evidence="1 2">
    <name type="scientific">Spiromyces aspiralis</name>
    <dbReference type="NCBI Taxonomy" id="68401"/>
    <lineage>
        <taxon>Eukaryota</taxon>
        <taxon>Fungi</taxon>
        <taxon>Fungi incertae sedis</taxon>
        <taxon>Zoopagomycota</taxon>
        <taxon>Kickxellomycotina</taxon>
        <taxon>Kickxellomycetes</taxon>
        <taxon>Kickxellales</taxon>
        <taxon>Kickxellaceae</taxon>
        <taxon>Spiromyces</taxon>
    </lineage>
</organism>
<comment type="caution">
    <text evidence="1">The sequence shown here is derived from an EMBL/GenBank/DDBJ whole genome shotgun (WGS) entry which is preliminary data.</text>
</comment>
<reference evidence="1" key="1">
    <citation type="submission" date="2022-06" db="EMBL/GenBank/DDBJ databases">
        <title>Phylogenomic reconstructions and comparative analyses of Kickxellomycotina fungi.</title>
        <authorList>
            <person name="Reynolds N.K."/>
            <person name="Stajich J.E."/>
            <person name="Barry K."/>
            <person name="Grigoriev I.V."/>
            <person name="Crous P."/>
            <person name="Smith M.E."/>
        </authorList>
    </citation>
    <scope>NUCLEOTIDE SEQUENCE</scope>
    <source>
        <strain evidence="1">RSA 2271</strain>
    </source>
</reference>
<proteinExistence type="predicted"/>
<accession>A0ACC1HGB5</accession>
<protein>
    <submittedName>
        <fullName evidence="1">Uncharacterized protein</fullName>
    </submittedName>
</protein>